<name>A0A399F1Z5_9DEIN</name>
<dbReference type="InterPro" id="IPR036890">
    <property type="entry name" value="HATPase_C_sf"/>
</dbReference>
<evidence type="ECO:0000256" key="1">
    <source>
        <dbReference type="SAM" id="MobiDB-lite"/>
    </source>
</evidence>
<gene>
    <name evidence="2" type="ORF">Mterra_00623</name>
</gene>
<dbReference type="AlphaFoldDB" id="A0A399F1Z5"/>
<accession>A0A399F1Z5</accession>
<dbReference type="Gene3D" id="3.30.565.10">
    <property type="entry name" value="Histidine kinase-like ATPase, C-terminal domain"/>
    <property type="match status" value="1"/>
</dbReference>
<keyword evidence="3" id="KW-1185">Reference proteome</keyword>
<organism evidence="2 3">
    <name type="scientific">Calidithermus terrae</name>
    <dbReference type="NCBI Taxonomy" id="1408545"/>
    <lineage>
        <taxon>Bacteria</taxon>
        <taxon>Thermotogati</taxon>
        <taxon>Deinococcota</taxon>
        <taxon>Deinococci</taxon>
        <taxon>Thermales</taxon>
        <taxon>Thermaceae</taxon>
        <taxon>Calidithermus</taxon>
    </lineage>
</organism>
<evidence type="ECO:0008006" key="4">
    <source>
        <dbReference type="Google" id="ProtNLM"/>
    </source>
</evidence>
<feature type="region of interest" description="Disordered" evidence="1">
    <location>
        <begin position="495"/>
        <end position="527"/>
    </location>
</feature>
<reference evidence="2 3" key="1">
    <citation type="submission" date="2018-08" db="EMBL/GenBank/DDBJ databases">
        <title>Meiothermus terrae DSM 26712 genome sequencing project.</title>
        <authorList>
            <person name="Da Costa M.S."/>
            <person name="Albuquerque L."/>
            <person name="Raposo P."/>
            <person name="Froufe H.J.C."/>
            <person name="Barroso C.S."/>
            <person name="Egas C."/>
        </authorList>
    </citation>
    <scope>NUCLEOTIDE SEQUENCE [LARGE SCALE GENOMIC DNA]</scope>
    <source>
        <strain evidence="2 3">DSM 26712</strain>
    </source>
</reference>
<comment type="caution">
    <text evidence="2">The sequence shown here is derived from an EMBL/GenBank/DDBJ whole genome shotgun (WGS) entry which is preliminary data.</text>
</comment>
<proteinExistence type="predicted"/>
<sequence length="817" mass="93426">MDQLAKLFFELYRAASETDVDQIIARYPQHFESRTNWRPYGRDESYFAVIENQQASPVPALVEKITNSIDAILMRRCLESGLDPRSPQAPRSIEEAVQCFFPEARNWDLSIERKKQAENIQIIADGPKLNPSLVIYDNGEGQHPEDFETTLLSLLRGNKNEIRFVQGKYNMGGAGAIVFCGKKRYQLVASKRYDGSGDFGFTLIRRHPMTEVERETRKNTWYEYLVINGKIPSFPITELDLGLYNRKFTTGTVIKLYSYDLPAGSRSVISRDLNQSINEYLFEPALPIYTIDTKERYPDDRNLQRELFGLKRRLEEENSKYVEKSFSQEYSDDTIGRIKITCYVFKALVEDKDAQASRESIRREFFKNNMSVLFSLHGQVHGHFTSEFITRSLKFPLLKDHLLIHVDCTGVKLEFRNELFMASRDRLKDGEESRALRAKLAELLKDSELKDIYKRRRASLSVESSDSSDLLKRFSKNLPLSPELTRLLDQTFKLEAKSPNNRAKEAEAGTKQNPRANKREEPSFNPRRFPSIFNIQVKNKGEDGLPLVQVPRGSERTIRFSTDVEDQYFDRTSEPGELRLALLSYSSNKTDGGSARGNPSNLESILHVAKASPDSGTIRVVVKPSEKLQVGDVLKIRAELSAPEGNLEQVFWIRVSEPAQEQRPEPQPEPEPLGLPGFVLVRQEAQGNRVRSWSELEAVGIPMNHAVVVHPLVEGDTLETVYINMDSSVLLNYKSRLTTQDQLEVAERRYITSVYFHTLFLYMISKNRRWAPYRQGTEGAEDESPDLAEYLKDVFASHYAEFLLNFGTGDLIASLAD</sequence>
<dbReference type="RefSeq" id="WP_218022863.1">
    <property type="nucleotide sequence ID" value="NZ_QXDL01000014.1"/>
</dbReference>
<evidence type="ECO:0000313" key="3">
    <source>
        <dbReference type="Proteomes" id="UP000265715"/>
    </source>
</evidence>
<dbReference type="Proteomes" id="UP000265715">
    <property type="component" value="Unassembled WGS sequence"/>
</dbReference>
<feature type="compositionally biased region" description="Basic and acidic residues" evidence="1">
    <location>
        <begin position="495"/>
        <end position="508"/>
    </location>
</feature>
<dbReference type="EMBL" id="QXDL01000014">
    <property type="protein sequence ID" value="RIH90248.1"/>
    <property type="molecule type" value="Genomic_DNA"/>
</dbReference>
<evidence type="ECO:0000313" key="2">
    <source>
        <dbReference type="EMBL" id="RIH90248.1"/>
    </source>
</evidence>
<protein>
    <recommendedName>
        <fullName evidence="4">Histidine kinase-, DNA gyrase B-, and HSP90-like ATPase</fullName>
    </recommendedName>
</protein>